<name>A0ABT4RLY8_9ACTN</name>
<comment type="caution">
    <text evidence="2">The sequence shown here is derived from an EMBL/GenBank/DDBJ whole genome shotgun (WGS) entry which is preliminary data.</text>
</comment>
<dbReference type="EMBL" id="JAPCID010000026">
    <property type="protein sequence ID" value="MDA0139438.1"/>
    <property type="molecule type" value="Genomic_DNA"/>
</dbReference>
<evidence type="ECO:0000313" key="3">
    <source>
        <dbReference type="Proteomes" id="UP001147700"/>
    </source>
</evidence>
<evidence type="ECO:0000313" key="2">
    <source>
        <dbReference type="EMBL" id="MDA0139438.1"/>
    </source>
</evidence>
<dbReference type="Gene3D" id="3.10.50.30">
    <property type="entry name" value="Transcription elongation factor, GreA/GreB, C-terminal domain"/>
    <property type="match status" value="1"/>
</dbReference>
<reference evidence="2" key="1">
    <citation type="submission" date="2022-10" db="EMBL/GenBank/DDBJ databases">
        <title>The WGS of Solirubrobacter sp. CPCC 204708.</title>
        <authorList>
            <person name="Jiang Z."/>
        </authorList>
    </citation>
    <scope>NUCLEOTIDE SEQUENCE</scope>
    <source>
        <strain evidence="2">CPCC 204708</strain>
    </source>
</reference>
<organism evidence="2 3">
    <name type="scientific">Solirubrobacter deserti</name>
    <dbReference type="NCBI Taxonomy" id="2282478"/>
    <lineage>
        <taxon>Bacteria</taxon>
        <taxon>Bacillati</taxon>
        <taxon>Actinomycetota</taxon>
        <taxon>Thermoleophilia</taxon>
        <taxon>Solirubrobacterales</taxon>
        <taxon>Solirubrobacteraceae</taxon>
        <taxon>Solirubrobacter</taxon>
    </lineage>
</organism>
<dbReference type="RefSeq" id="WP_202954313.1">
    <property type="nucleotide sequence ID" value="NZ_JAPCID010000026.1"/>
</dbReference>
<gene>
    <name evidence="2" type="ORF">OJ962_18185</name>
</gene>
<dbReference type="PANTHER" id="PTHR30437">
    <property type="entry name" value="TRANSCRIPTION ELONGATION FACTOR GREA"/>
    <property type="match status" value="1"/>
</dbReference>
<dbReference type="GO" id="GO:0003746">
    <property type="term" value="F:translation elongation factor activity"/>
    <property type="evidence" value="ECO:0007669"/>
    <property type="project" value="UniProtKB-KW"/>
</dbReference>
<sequence>MSTPVVQVGATVSVENQTTGEARTWTIVRADPSAGEISAATPVAQALIGRSVGETVTVAAARPTRYRITAVVPAPKPPAIEPRPLPTAEIFVFGPGDDDAYENWVRLHPNGYVVKPGDRVTDDHILHHAECWHLGLDGSDFTLRTAKPRSCCSSLRVLEHHCREETGSLPRRCGTCFG</sequence>
<evidence type="ECO:0000259" key="1">
    <source>
        <dbReference type="Pfam" id="PF01272"/>
    </source>
</evidence>
<protein>
    <submittedName>
        <fullName evidence="2">GreA/GreB family elongation factor</fullName>
    </submittedName>
</protein>
<dbReference type="InterPro" id="IPR036953">
    <property type="entry name" value="GreA/GreB_C_sf"/>
</dbReference>
<keyword evidence="3" id="KW-1185">Reference proteome</keyword>
<keyword evidence="2" id="KW-0251">Elongation factor</keyword>
<dbReference type="Pfam" id="PF01272">
    <property type="entry name" value="GreA_GreB"/>
    <property type="match status" value="1"/>
</dbReference>
<feature type="domain" description="Transcription elongation factor GreA/GreB C-terminal" evidence="1">
    <location>
        <begin position="3"/>
        <end position="71"/>
    </location>
</feature>
<accession>A0ABT4RLY8</accession>
<dbReference type="InterPro" id="IPR023459">
    <property type="entry name" value="Tscrpt_elong_fac_GreA/B_fam"/>
</dbReference>
<proteinExistence type="predicted"/>
<keyword evidence="2" id="KW-0648">Protein biosynthesis</keyword>
<dbReference type="Proteomes" id="UP001147700">
    <property type="component" value="Unassembled WGS sequence"/>
</dbReference>
<dbReference type="PANTHER" id="PTHR30437:SF4">
    <property type="entry name" value="TRANSCRIPTION ELONGATION FACTOR GREA"/>
    <property type="match status" value="1"/>
</dbReference>
<dbReference type="InterPro" id="IPR001437">
    <property type="entry name" value="Tscrpt_elong_fac_GreA/B_C"/>
</dbReference>
<dbReference type="SUPFAM" id="SSF54534">
    <property type="entry name" value="FKBP-like"/>
    <property type="match status" value="1"/>
</dbReference>